<keyword evidence="4" id="KW-0735">Signal-anchor</keyword>
<keyword evidence="7 10" id="KW-0472">Membrane</keyword>
<proteinExistence type="evidence at transcript level"/>
<dbReference type="GO" id="GO:0016020">
    <property type="term" value="C:membrane"/>
    <property type="evidence" value="ECO:0007669"/>
    <property type="project" value="UniProtKB-SubCell"/>
</dbReference>
<dbReference type="Gene3D" id="1.10.287.1490">
    <property type="match status" value="1"/>
</dbReference>
<evidence type="ECO:0000256" key="5">
    <source>
        <dbReference type="ARBA" id="ARBA00022989"/>
    </source>
</evidence>
<sequence length="248" mass="26854">MKSNGSNRGALRPHYGGRAPPFLLAALLIGLVLIGFCYYNLSSQYSALEVQYRDLQERLRAVAEKREALETRYDELKKTLEDNSKSLDEKDKQISAKEQDRAALEAALRKKEDELMTKSREADTAAKALTGCLQRLNETSSKLSEKETSLAKLTSEVDALKAAVRDAETKAAAGAHVPAKLAATETGQNGNVKDAEDTAKKEGGAKEVGSALQDSMVRDQIHGSSNTSAYTKMATHPSTPLSSPPQTQ</sequence>
<dbReference type="InterPro" id="IPR026139">
    <property type="entry name" value="GOLM1/CASC4"/>
</dbReference>
<accession>A0A0C9RZL9</accession>
<evidence type="ECO:0000256" key="4">
    <source>
        <dbReference type="ARBA" id="ARBA00022968"/>
    </source>
</evidence>
<evidence type="ECO:0000256" key="10">
    <source>
        <dbReference type="SAM" id="Phobius"/>
    </source>
</evidence>
<dbReference type="EMBL" id="GBZX01003061">
    <property type="protein sequence ID" value="JAG89679.1"/>
    <property type="molecule type" value="mRNA"/>
</dbReference>
<feature type="compositionally biased region" description="Basic and acidic residues" evidence="9">
    <location>
        <begin position="193"/>
        <end position="205"/>
    </location>
</feature>
<evidence type="ECO:0000256" key="7">
    <source>
        <dbReference type="ARBA" id="ARBA00023136"/>
    </source>
</evidence>
<name>A0A0C9RZL9_AMBAM</name>
<evidence type="ECO:0000256" key="2">
    <source>
        <dbReference type="ARBA" id="ARBA00007474"/>
    </source>
</evidence>
<comment type="subcellular location">
    <subcellularLocation>
        <location evidence="1">Membrane</location>
        <topology evidence="1">Single-pass type II membrane protein</topology>
    </subcellularLocation>
</comment>
<feature type="compositionally biased region" description="Low complexity" evidence="9">
    <location>
        <begin position="237"/>
        <end position="248"/>
    </location>
</feature>
<reference evidence="11" key="1">
    <citation type="journal article" date="2015" name="PLoS ONE">
        <title>An Insight into the Sialome of the Lone Star Tick, Amblyomma americanum, with a Glimpse on Its Time Dependent Gene Expression.</title>
        <authorList>
            <person name="Karim S."/>
            <person name="Ribeiro J.M."/>
        </authorList>
    </citation>
    <scope>NUCLEOTIDE SEQUENCE</scope>
    <source>
        <tissue evidence="11">Salivary gland</tissue>
    </source>
</reference>
<keyword evidence="5 10" id="KW-1133">Transmembrane helix</keyword>
<evidence type="ECO:0000256" key="6">
    <source>
        <dbReference type="ARBA" id="ARBA00023054"/>
    </source>
</evidence>
<comment type="similarity">
    <text evidence="2">Belongs to the GOLM family.</text>
</comment>
<evidence type="ECO:0000256" key="8">
    <source>
        <dbReference type="SAM" id="Coils"/>
    </source>
</evidence>
<dbReference type="PRINTS" id="PR02084">
    <property type="entry name" value="GOLM1CASC4"/>
</dbReference>
<evidence type="ECO:0000256" key="3">
    <source>
        <dbReference type="ARBA" id="ARBA00022692"/>
    </source>
</evidence>
<feature type="region of interest" description="Disordered" evidence="9">
    <location>
        <begin position="182"/>
        <end position="248"/>
    </location>
</feature>
<keyword evidence="6 8" id="KW-0175">Coiled coil</keyword>
<feature type="coiled-coil region" evidence="8">
    <location>
        <begin position="38"/>
        <end position="170"/>
    </location>
</feature>
<evidence type="ECO:0000256" key="1">
    <source>
        <dbReference type="ARBA" id="ARBA00004606"/>
    </source>
</evidence>
<keyword evidence="3 10" id="KW-0812">Transmembrane</keyword>
<feature type="transmembrane region" description="Helical" evidence="10">
    <location>
        <begin position="21"/>
        <end position="41"/>
    </location>
</feature>
<dbReference type="AlphaFoldDB" id="A0A0C9RZL9"/>
<dbReference type="SUPFAM" id="SSF57997">
    <property type="entry name" value="Tropomyosin"/>
    <property type="match status" value="1"/>
</dbReference>
<organism evidence="11">
    <name type="scientific">Amblyomma americanum</name>
    <name type="common">Lone star tick</name>
    <dbReference type="NCBI Taxonomy" id="6943"/>
    <lineage>
        <taxon>Eukaryota</taxon>
        <taxon>Metazoa</taxon>
        <taxon>Ecdysozoa</taxon>
        <taxon>Arthropoda</taxon>
        <taxon>Chelicerata</taxon>
        <taxon>Arachnida</taxon>
        <taxon>Acari</taxon>
        <taxon>Parasitiformes</taxon>
        <taxon>Ixodida</taxon>
        <taxon>Ixodoidea</taxon>
        <taxon>Ixodidae</taxon>
        <taxon>Amblyomminae</taxon>
        <taxon>Amblyomma</taxon>
    </lineage>
</organism>
<protein>
    <submittedName>
        <fullName evidence="11">Putative tropomyosin</fullName>
    </submittedName>
</protein>
<evidence type="ECO:0000256" key="9">
    <source>
        <dbReference type="SAM" id="MobiDB-lite"/>
    </source>
</evidence>
<evidence type="ECO:0000313" key="11">
    <source>
        <dbReference type="EMBL" id="JAG89679.1"/>
    </source>
</evidence>